<evidence type="ECO:0000313" key="4">
    <source>
        <dbReference type="Proteomes" id="UP000187013"/>
    </source>
</evidence>
<dbReference type="OrthoDB" id="19806at2759"/>
<evidence type="ECO:0000259" key="2">
    <source>
        <dbReference type="Pfam" id="PF25995"/>
    </source>
</evidence>
<feature type="domain" description="STB6-like N-terminal" evidence="2">
    <location>
        <begin position="35"/>
        <end position="72"/>
    </location>
</feature>
<evidence type="ECO:0000256" key="1">
    <source>
        <dbReference type="SAM" id="MobiDB-lite"/>
    </source>
</evidence>
<feature type="region of interest" description="Disordered" evidence="1">
    <location>
        <begin position="1"/>
        <end position="23"/>
    </location>
</feature>
<sequence>MTVEGTPMSNAFQSPKAMDPRKITHKTSSVGSLASFIFPDIKALHEIRLESSLDLQYQEITVHGFEIYVVEQ</sequence>
<evidence type="ECO:0000313" key="3">
    <source>
        <dbReference type="EMBL" id="GAV54326.1"/>
    </source>
</evidence>
<dbReference type="InterPro" id="IPR059025">
    <property type="entry name" value="STB6_N"/>
</dbReference>
<name>A0A1Q3AEY4_ZYGRO</name>
<protein>
    <recommendedName>
        <fullName evidence="2">STB6-like N-terminal domain-containing protein</fullName>
    </recommendedName>
</protein>
<dbReference type="Proteomes" id="UP000187013">
    <property type="component" value="Unassembled WGS sequence"/>
</dbReference>
<organism evidence="3 4">
    <name type="scientific">Zygosaccharomyces rouxii</name>
    <dbReference type="NCBI Taxonomy" id="4956"/>
    <lineage>
        <taxon>Eukaryota</taxon>
        <taxon>Fungi</taxon>
        <taxon>Dikarya</taxon>
        <taxon>Ascomycota</taxon>
        <taxon>Saccharomycotina</taxon>
        <taxon>Saccharomycetes</taxon>
        <taxon>Saccharomycetales</taxon>
        <taxon>Saccharomycetaceae</taxon>
        <taxon>Zygosaccharomyces</taxon>
    </lineage>
</organism>
<comment type="caution">
    <text evidence="3">The sequence shown here is derived from an EMBL/GenBank/DDBJ whole genome shotgun (WGS) entry which is preliminary data.</text>
</comment>
<accession>A0A1Q3AEY4</accession>
<dbReference type="Pfam" id="PF25995">
    <property type="entry name" value="STB6_N"/>
    <property type="match status" value="1"/>
</dbReference>
<gene>
    <name evidence="3" type="ORF">ZYGR_0AL00580</name>
</gene>
<proteinExistence type="predicted"/>
<reference evidence="3 4" key="1">
    <citation type="submission" date="2016-08" db="EMBL/GenBank/DDBJ databases">
        <title>Draft genome sequence of allopolyploid Zygosaccharomyces rouxii.</title>
        <authorList>
            <person name="Watanabe J."/>
            <person name="Uehara K."/>
            <person name="Mogi Y."/>
            <person name="Tsukioka Y."/>
        </authorList>
    </citation>
    <scope>NUCLEOTIDE SEQUENCE [LARGE SCALE GENOMIC DNA]</scope>
    <source>
        <strain evidence="3 4">NBRC 110957</strain>
    </source>
</reference>
<dbReference type="EMBL" id="BDGX01000038">
    <property type="protein sequence ID" value="GAV54326.1"/>
    <property type="molecule type" value="Genomic_DNA"/>
</dbReference>
<dbReference type="AlphaFoldDB" id="A0A1Q3AEY4"/>